<evidence type="ECO:0000313" key="2">
    <source>
        <dbReference type="EMBL" id="MDO1532577.1"/>
    </source>
</evidence>
<dbReference type="CDD" id="cd00060">
    <property type="entry name" value="FHA"/>
    <property type="match status" value="1"/>
</dbReference>
<dbReference type="InterPro" id="IPR008984">
    <property type="entry name" value="SMAD_FHA_dom_sf"/>
</dbReference>
<dbReference type="RefSeq" id="WP_301807409.1">
    <property type="nucleotide sequence ID" value="NZ_JAUJZH010000005.1"/>
</dbReference>
<dbReference type="PANTHER" id="PTHR23308">
    <property type="entry name" value="NUCLEAR INHIBITOR OF PROTEIN PHOSPHATASE-1"/>
    <property type="match status" value="1"/>
</dbReference>
<accession>A0ABT8S2W0</accession>
<dbReference type="Pfam" id="PF00498">
    <property type="entry name" value="FHA"/>
    <property type="match status" value="1"/>
</dbReference>
<reference evidence="2" key="1">
    <citation type="submission" date="2023-06" db="EMBL/GenBank/DDBJ databases">
        <authorList>
            <person name="Jiang Y."/>
            <person name="Liu Q."/>
        </authorList>
    </citation>
    <scope>NUCLEOTIDE SEQUENCE</scope>
    <source>
        <strain evidence="2">CGMCC 1.12090</strain>
    </source>
</reference>
<dbReference type="SMART" id="SM00240">
    <property type="entry name" value="FHA"/>
    <property type="match status" value="1"/>
</dbReference>
<organism evidence="2 3">
    <name type="scientific">Variovorax ginsengisoli</name>
    <dbReference type="NCBI Taxonomy" id="363844"/>
    <lineage>
        <taxon>Bacteria</taxon>
        <taxon>Pseudomonadati</taxon>
        <taxon>Pseudomonadota</taxon>
        <taxon>Betaproteobacteria</taxon>
        <taxon>Burkholderiales</taxon>
        <taxon>Comamonadaceae</taxon>
        <taxon>Variovorax</taxon>
    </lineage>
</organism>
<dbReference type="InterPro" id="IPR050923">
    <property type="entry name" value="Cell_Proc_Reg/RNA_Proc"/>
</dbReference>
<evidence type="ECO:0000313" key="3">
    <source>
        <dbReference type="Proteomes" id="UP001169027"/>
    </source>
</evidence>
<dbReference type="Gene3D" id="2.60.200.20">
    <property type="match status" value="1"/>
</dbReference>
<gene>
    <name evidence="2" type="ORF">Q2T77_09785</name>
</gene>
<comment type="caution">
    <text evidence="2">The sequence shown here is derived from an EMBL/GenBank/DDBJ whole genome shotgun (WGS) entry which is preliminary data.</text>
</comment>
<protein>
    <submittedName>
        <fullName evidence="2">FHA domain-containing protein</fullName>
    </submittedName>
</protein>
<evidence type="ECO:0000259" key="1">
    <source>
        <dbReference type="PROSITE" id="PS50006"/>
    </source>
</evidence>
<dbReference type="SUPFAM" id="SSF49879">
    <property type="entry name" value="SMAD/FHA domain"/>
    <property type="match status" value="1"/>
</dbReference>
<dbReference type="EMBL" id="JAUKVY010000005">
    <property type="protein sequence ID" value="MDO1532577.1"/>
    <property type="molecule type" value="Genomic_DNA"/>
</dbReference>
<proteinExistence type="predicted"/>
<keyword evidence="3" id="KW-1185">Reference proteome</keyword>
<dbReference type="Proteomes" id="UP001169027">
    <property type="component" value="Unassembled WGS sequence"/>
</dbReference>
<dbReference type="PROSITE" id="PS50006">
    <property type="entry name" value="FHA_DOMAIN"/>
    <property type="match status" value="1"/>
</dbReference>
<dbReference type="InterPro" id="IPR000253">
    <property type="entry name" value="FHA_dom"/>
</dbReference>
<name>A0ABT8S2W0_9BURK</name>
<sequence>MPKLILMKGVAATRQFSLLAKQTTIGRASTNDVVLDAMQVSRHHALVTLDGPFVTLSDLGSRNGVFVNGVKVRSQVLVGGDEVSIGTFKIRFLSGDHDPSGVDAMRLVTTPELLADLDRSRETSHAYDV</sequence>
<feature type="domain" description="FHA" evidence="1">
    <location>
        <begin position="23"/>
        <end position="72"/>
    </location>
</feature>